<proteinExistence type="predicted"/>
<dbReference type="EnsemblMetazoa" id="PPA31634.1">
    <property type="protein sequence ID" value="PPA31634.1"/>
    <property type="gene ID" value="WBGene00204498"/>
</dbReference>
<feature type="region of interest" description="Disordered" evidence="1">
    <location>
        <begin position="239"/>
        <end position="435"/>
    </location>
</feature>
<evidence type="ECO:0000313" key="3">
    <source>
        <dbReference type="Proteomes" id="UP000005239"/>
    </source>
</evidence>
<feature type="compositionally biased region" description="Low complexity" evidence="1">
    <location>
        <begin position="193"/>
        <end position="202"/>
    </location>
</feature>
<reference evidence="2" key="2">
    <citation type="submission" date="2022-06" db="UniProtKB">
        <authorList>
            <consortium name="EnsemblMetazoa"/>
        </authorList>
    </citation>
    <scope>IDENTIFICATION</scope>
    <source>
        <strain evidence="2">PS312</strain>
    </source>
</reference>
<dbReference type="Proteomes" id="UP000005239">
    <property type="component" value="Unassembled WGS sequence"/>
</dbReference>
<evidence type="ECO:0000313" key="2">
    <source>
        <dbReference type="EnsemblMetazoa" id="PPA31634.1"/>
    </source>
</evidence>
<evidence type="ECO:0000256" key="1">
    <source>
        <dbReference type="SAM" id="MobiDB-lite"/>
    </source>
</evidence>
<protein>
    <submittedName>
        <fullName evidence="2">Uncharacterized protein</fullName>
    </submittedName>
</protein>
<keyword evidence="3" id="KW-1185">Reference proteome</keyword>
<name>A0A2A6CH58_PRIPA</name>
<feature type="region of interest" description="Disordered" evidence="1">
    <location>
        <begin position="193"/>
        <end position="220"/>
    </location>
</feature>
<dbReference type="AlphaFoldDB" id="A0A2A6CH58"/>
<accession>A0A8R1YM09</accession>
<reference evidence="3" key="1">
    <citation type="journal article" date="2008" name="Nat. Genet.">
        <title>The Pristionchus pacificus genome provides a unique perspective on nematode lifestyle and parasitism.</title>
        <authorList>
            <person name="Dieterich C."/>
            <person name="Clifton S.W."/>
            <person name="Schuster L.N."/>
            <person name="Chinwalla A."/>
            <person name="Delehaunty K."/>
            <person name="Dinkelacker I."/>
            <person name="Fulton L."/>
            <person name="Fulton R."/>
            <person name="Godfrey J."/>
            <person name="Minx P."/>
            <person name="Mitreva M."/>
            <person name="Roeseler W."/>
            <person name="Tian H."/>
            <person name="Witte H."/>
            <person name="Yang S.P."/>
            <person name="Wilson R.K."/>
            <person name="Sommer R.J."/>
        </authorList>
    </citation>
    <scope>NUCLEOTIDE SEQUENCE [LARGE SCALE GENOMIC DNA]</scope>
    <source>
        <strain evidence="3">PS312</strain>
    </source>
</reference>
<accession>A0A2A6CH58</accession>
<feature type="compositionally biased region" description="Basic and acidic residues" evidence="1">
    <location>
        <begin position="330"/>
        <end position="340"/>
    </location>
</feature>
<organism evidence="2 3">
    <name type="scientific">Pristionchus pacificus</name>
    <name type="common">Parasitic nematode worm</name>
    <dbReference type="NCBI Taxonomy" id="54126"/>
    <lineage>
        <taxon>Eukaryota</taxon>
        <taxon>Metazoa</taxon>
        <taxon>Ecdysozoa</taxon>
        <taxon>Nematoda</taxon>
        <taxon>Chromadorea</taxon>
        <taxon>Rhabditida</taxon>
        <taxon>Rhabditina</taxon>
        <taxon>Diplogasteromorpha</taxon>
        <taxon>Diplogasteroidea</taxon>
        <taxon>Neodiplogasteridae</taxon>
        <taxon>Pristionchus</taxon>
    </lineage>
</organism>
<gene>
    <name evidence="2" type="primary">WBGene00204498</name>
</gene>
<feature type="compositionally biased region" description="Basic residues" evidence="1">
    <location>
        <begin position="348"/>
        <end position="363"/>
    </location>
</feature>
<sequence length="435" mass="47971">MMFPPPGIIHPLLQPHPSLAYFYNQQVLVVLQHVQQCLQQLVPVPRLPDSTLTPGQAAMVQQAAAVYGQQQLQYEQHLRRLLYPSLMQDVAPQRYDIPAQFHAVGHQLLPVGAHHQLASIFQPQHNCPYSIVELLVMLLQHPPLLQIMQQQQVQQASAFYPYAMHLQQVMMQPQPSSTYPGLRIVVDALQQSFRPQQHQQSSLETAPAAEYQDSNNSPRSLTTQADEIIDVVSLESPSPVPAIRCLPSSDGLEPSTPSSSLHPSALEEDQEGDVDNLTSTRSCSPSPRPLHDVDMAPFIPPVDQGLNEHSQNPSPSSTPPVVAKAKKEAKKGSKKMEKLRAKGQSKQVVKRGQSRVAKNRRMNNGRISEGMDGGNKKEKTKSTNHPKSNGRMNHVAVGVKNQNQSNDKSGAARGKKRDSSTKGGSRAASKTPKRR</sequence>